<dbReference type="PANTHER" id="PTHR34365">
    <property type="entry name" value="ENOLASE (DUF1399)"/>
    <property type="match status" value="1"/>
</dbReference>
<dbReference type="Proteomes" id="UP000813444">
    <property type="component" value="Unassembled WGS sequence"/>
</dbReference>
<organism evidence="1 2">
    <name type="scientific">Stachybotrys elegans</name>
    <dbReference type="NCBI Taxonomy" id="80388"/>
    <lineage>
        <taxon>Eukaryota</taxon>
        <taxon>Fungi</taxon>
        <taxon>Dikarya</taxon>
        <taxon>Ascomycota</taxon>
        <taxon>Pezizomycotina</taxon>
        <taxon>Sordariomycetes</taxon>
        <taxon>Hypocreomycetidae</taxon>
        <taxon>Hypocreales</taxon>
        <taxon>Stachybotryaceae</taxon>
        <taxon>Stachybotrys</taxon>
    </lineage>
</organism>
<gene>
    <name evidence="1" type="ORF">B0I35DRAFT_427354</name>
</gene>
<reference evidence="1" key="1">
    <citation type="journal article" date="2021" name="Nat. Commun.">
        <title>Genetic determinants of endophytism in the Arabidopsis root mycobiome.</title>
        <authorList>
            <person name="Mesny F."/>
            <person name="Miyauchi S."/>
            <person name="Thiergart T."/>
            <person name="Pickel B."/>
            <person name="Atanasova L."/>
            <person name="Karlsson M."/>
            <person name="Huettel B."/>
            <person name="Barry K.W."/>
            <person name="Haridas S."/>
            <person name="Chen C."/>
            <person name="Bauer D."/>
            <person name="Andreopoulos W."/>
            <person name="Pangilinan J."/>
            <person name="LaButti K."/>
            <person name="Riley R."/>
            <person name="Lipzen A."/>
            <person name="Clum A."/>
            <person name="Drula E."/>
            <person name="Henrissat B."/>
            <person name="Kohler A."/>
            <person name="Grigoriev I.V."/>
            <person name="Martin F.M."/>
            <person name="Hacquard S."/>
        </authorList>
    </citation>
    <scope>NUCLEOTIDE SEQUENCE</scope>
    <source>
        <strain evidence="1">MPI-CAGE-CH-0235</strain>
    </source>
</reference>
<accession>A0A8K0SUQ4</accession>
<protein>
    <submittedName>
        <fullName evidence="1">Uncharacterized protein</fullName>
    </submittedName>
</protein>
<evidence type="ECO:0000313" key="1">
    <source>
        <dbReference type="EMBL" id="KAH7323243.1"/>
    </source>
</evidence>
<dbReference type="EMBL" id="JAGPNK010000004">
    <property type="protein sequence ID" value="KAH7323243.1"/>
    <property type="molecule type" value="Genomic_DNA"/>
</dbReference>
<dbReference type="InterPro" id="IPR009836">
    <property type="entry name" value="GRDP-like"/>
</dbReference>
<keyword evidence="2" id="KW-1185">Reference proteome</keyword>
<comment type="caution">
    <text evidence="1">The sequence shown here is derived from an EMBL/GenBank/DDBJ whole genome shotgun (WGS) entry which is preliminary data.</text>
</comment>
<dbReference type="AlphaFoldDB" id="A0A8K0SUQ4"/>
<proteinExistence type="predicted"/>
<sequence length="444" mass="50583">MPFDYYRDPVHELARSVYRQLEQITKPPTHNDAASQRPPILDKHFPTIPSPEIFQFDVSKDQKPATGTQNCLPSVAEVAVHLELLEAIFSIRTLVLGVKKISKAHGFPHIQQSRGPEECLQEWAGYVDFAVIRFLAWRDNLPLLEKDGQLFLQELPPFDVLMVWHTFLLNTSLFRDHCGNEPLFHIKLPWRDIHKSLGNMCWQNSQDELSEAIFETATGVPAQLFQQFVARAITVGAESPSSETSSFLTPTGMSAPKSYEKLFERHATREDDLASLLRDAIHRQYDFVEKMHDKLWIRSPALSGTIRRAKDRYEKFLTLSRLHPKVMLVPMLDIDLVWHTHQCSAIHYIQDVTALTGQFLGHDDKLSAEALSNGLAETTRLFQIHFAEEYGHCGCWDCESVMEHVEQAMRNGTGGMDFDAIAQTAEAELVLFREAEVAASMRDK</sequence>
<name>A0A8K0SUQ4_9HYPO</name>
<dbReference type="PANTHER" id="PTHR34365:SF7">
    <property type="entry name" value="GLYCINE-RICH DOMAIN-CONTAINING PROTEIN 1"/>
    <property type="match status" value="1"/>
</dbReference>
<evidence type="ECO:0000313" key="2">
    <source>
        <dbReference type="Proteomes" id="UP000813444"/>
    </source>
</evidence>
<dbReference type="OrthoDB" id="2684236at2759"/>
<dbReference type="Pfam" id="PF07173">
    <property type="entry name" value="GRDP-like"/>
    <property type="match status" value="1"/>
</dbReference>